<dbReference type="InterPro" id="IPR002099">
    <property type="entry name" value="MutL/Mlh/PMS"/>
</dbReference>
<evidence type="ECO:0000313" key="8">
    <source>
        <dbReference type="EMBL" id="MCQ8104551.1"/>
    </source>
</evidence>
<dbReference type="InterPro" id="IPR013507">
    <property type="entry name" value="DNA_mismatch_S5_2-like"/>
</dbReference>
<keyword evidence="8" id="KW-0378">Hydrolase</keyword>
<dbReference type="NCBIfam" id="TIGR00585">
    <property type="entry name" value="mutl"/>
    <property type="match status" value="1"/>
</dbReference>
<dbReference type="SMART" id="SM01340">
    <property type="entry name" value="DNA_mis_repair"/>
    <property type="match status" value="1"/>
</dbReference>
<dbReference type="Pfam" id="PF08676">
    <property type="entry name" value="MutL_C"/>
    <property type="match status" value="1"/>
</dbReference>
<dbReference type="Pfam" id="PF01119">
    <property type="entry name" value="DNA_mis_repair"/>
    <property type="match status" value="1"/>
</dbReference>
<evidence type="ECO:0000256" key="3">
    <source>
        <dbReference type="ARBA" id="ARBA00022763"/>
    </source>
</evidence>
<keyword evidence="8" id="KW-0255">Endonuclease</keyword>
<gene>
    <name evidence="5 8" type="primary">mutL</name>
    <name evidence="8" type="ORF">NP590_10585</name>
</gene>
<keyword evidence="9" id="KW-1185">Reference proteome</keyword>
<keyword evidence="8" id="KW-0540">Nuclease</keyword>
<dbReference type="SUPFAM" id="SSF118116">
    <property type="entry name" value="DNA mismatch repair protein MutL"/>
    <property type="match status" value="1"/>
</dbReference>
<evidence type="ECO:0000256" key="4">
    <source>
        <dbReference type="ARBA" id="ARBA00023204"/>
    </source>
</evidence>
<reference evidence="8 9" key="1">
    <citation type="submission" date="2022-07" db="EMBL/GenBank/DDBJ databases">
        <title>Methylomonas rivi sp. nov., Methylomonas rosea sp. nov., Methylomonas aureus sp. nov. and Methylomonas subterranea sp. nov., four novel methanotrophs isolated from a freshwater creek and the deep terrestrial subsurface.</title>
        <authorList>
            <person name="Abin C."/>
            <person name="Sankaranarayanan K."/>
            <person name="Garner C."/>
            <person name="Sindelar R."/>
            <person name="Kotary K."/>
            <person name="Garner R."/>
            <person name="Barclay S."/>
            <person name="Lawson P."/>
            <person name="Krumholz L."/>
        </authorList>
    </citation>
    <scope>NUCLEOTIDE SEQUENCE [LARGE SCALE GENOMIC DNA]</scope>
    <source>
        <strain evidence="8 9">SURF-2</strain>
    </source>
</reference>
<name>A0ABT1TH20_9GAMM</name>
<dbReference type="Gene3D" id="3.30.1370.100">
    <property type="entry name" value="MutL, C-terminal domain, regulatory subdomain"/>
    <property type="match status" value="1"/>
</dbReference>
<feature type="domain" description="DNA mismatch repair protein S5" evidence="7">
    <location>
        <begin position="212"/>
        <end position="330"/>
    </location>
</feature>
<dbReference type="Gene3D" id="3.30.565.10">
    <property type="entry name" value="Histidine kinase-like ATPase, C-terminal domain"/>
    <property type="match status" value="1"/>
</dbReference>
<evidence type="ECO:0000256" key="5">
    <source>
        <dbReference type="HAMAP-Rule" id="MF_00149"/>
    </source>
</evidence>
<dbReference type="Gene3D" id="3.30.1540.20">
    <property type="entry name" value="MutL, C-terminal domain, dimerisation subdomain"/>
    <property type="match status" value="1"/>
</dbReference>
<dbReference type="SMART" id="SM00853">
    <property type="entry name" value="MutL_C"/>
    <property type="match status" value="1"/>
</dbReference>
<dbReference type="SUPFAM" id="SSF55874">
    <property type="entry name" value="ATPase domain of HSP90 chaperone/DNA topoisomerase II/histidine kinase"/>
    <property type="match status" value="1"/>
</dbReference>
<comment type="caution">
    <text evidence="8">The sequence shown here is derived from an EMBL/GenBank/DDBJ whole genome shotgun (WGS) entry which is preliminary data.</text>
</comment>
<dbReference type="PROSITE" id="PS00058">
    <property type="entry name" value="DNA_MISMATCH_REPAIR_1"/>
    <property type="match status" value="1"/>
</dbReference>
<dbReference type="InterPro" id="IPR014790">
    <property type="entry name" value="MutL_C"/>
</dbReference>
<dbReference type="NCBIfam" id="NF000949">
    <property type="entry name" value="PRK00095.1-2"/>
    <property type="match status" value="1"/>
</dbReference>
<evidence type="ECO:0000256" key="1">
    <source>
        <dbReference type="ARBA" id="ARBA00006082"/>
    </source>
</evidence>
<accession>A0ABT1TH20</accession>
<dbReference type="InterPro" id="IPR036890">
    <property type="entry name" value="HATPase_C_sf"/>
</dbReference>
<dbReference type="CDD" id="cd16926">
    <property type="entry name" value="HATPase_MutL-MLH-PMS-like"/>
    <property type="match status" value="1"/>
</dbReference>
<dbReference type="HAMAP" id="MF_00149">
    <property type="entry name" value="DNA_mis_repair"/>
    <property type="match status" value="1"/>
</dbReference>
<proteinExistence type="inferred from homology"/>
<dbReference type="InterPro" id="IPR042120">
    <property type="entry name" value="MutL_C_dimsub"/>
</dbReference>
<dbReference type="InterPro" id="IPR014721">
    <property type="entry name" value="Ribsml_uS5_D2-typ_fold_subgr"/>
</dbReference>
<dbReference type="EMBL" id="JANIBJ010000017">
    <property type="protein sequence ID" value="MCQ8104551.1"/>
    <property type="molecule type" value="Genomic_DNA"/>
</dbReference>
<feature type="domain" description="MutL C-terminal dimerisation" evidence="6">
    <location>
        <begin position="454"/>
        <end position="597"/>
    </location>
</feature>
<dbReference type="InterPro" id="IPR014762">
    <property type="entry name" value="DNA_mismatch_repair_CS"/>
</dbReference>
<dbReference type="InterPro" id="IPR020667">
    <property type="entry name" value="DNA_mismatch_repair_MutL"/>
</dbReference>
<dbReference type="Proteomes" id="UP001524499">
    <property type="component" value="Unassembled WGS sequence"/>
</dbReference>
<evidence type="ECO:0000259" key="6">
    <source>
        <dbReference type="SMART" id="SM00853"/>
    </source>
</evidence>
<evidence type="ECO:0000256" key="2">
    <source>
        <dbReference type="ARBA" id="ARBA00021975"/>
    </source>
</evidence>
<dbReference type="InterPro" id="IPR037198">
    <property type="entry name" value="MutL_C_sf"/>
</dbReference>
<sequence length="641" mass="70284">MRIHALPTQLINQIAAGEVVERPASVVKELVENCFDAGASQIHIDVEQGGIKQIKIRDNGCGIDKDDLALALSRHATSKIASLEDLEQVSSMGFRGEALPSISSVARLTLISRTEAADCAWAVSADGSERNFDPQPDPHPSGTTVDVRDLFYNTPARRKFLKAEKTEFGHIENLIQKLALSRFDVGFLLRHNQREVLNLKPAASQGEQEKRIAAICGSAFVDHAVKIDYAASGLRLHGWVGLPTFSRGQQDMQFFYVNGRLIKDRLVAHAVKQAYQDVLYHGRHPVFVLYLELDPALVDVNAHPTKLEVRFREGRMVHDFLFQALHRSLAEQRPGQAPARPIQVQTQPVAGPSFVAEPRPTPSQQIDLPLSLAYAAAPCAAQPSAANELDAADMGGHVYKPQQSTSYSAAAGGRGARETNLTGAVAEQIKAYAKLNPQAEAAPAGQAMPPLGFALAHIHNIYILAETAGGIILVDAHAAHERVTYERLKQHYHNRAIVSQPLLLPIKLRVTAAEADLAEREHEFFLGLGFELNRSGPETVVLRSTPALLAKTDVDGLVRDILADMLTNGCSRKAEQAINSILATMACHGSVRARRKLSIEEMNALLRDMEQTERIGQCNHGRPTWISLSHQDLDKFFMRGQ</sequence>
<dbReference type="InterPro" id="IPR020568">
    <property type="entry name" value="Ribosomal_Su5_D2-typ_SF"/>
</dbReference>
<dbReference type="SUPFAM" id="SSF54211">
    <property type="entry name" value="Ribosomal protein S5 domain 2-like"/>
    <property type="match status" value="1"/>
</dbReference>
<dbReference type="CDD" id="cd03482">
    <property type="entry name" value="MutL_Trans_MutL"/>
    <property type="match status" value="1"/>
</dbReference>
<dbReference type="PANTHER" id="PTHR10073:SF12">
    <property type="entry name" value="DNA MISMATCH REPAIR PROTEIN MLH1"/>
    <property type="match status" value="1"/>
</dbReference>
<dbReference type="InterPro" id="IPR038973">
    <property type="entry name" value="MutL/Mlh/Pms-like"/>
</dbReference>
<organism evidence="8 9">
    <name type="scientific">Methylomonas subterranea</name>
    <dbReference type="NCBI Taxonomy" id="2952225"/>
    <lineage>
        <taxon>Bacteria</taxon>
        <taxon>Pseudomonadati</taxon>
        <taxon>Pseudomonadota</taxon>
        <taxon>Gammaproteobacteria</taxon>
        <taxon>Methylococcales</taxon>
        <taxon>Methylococcaceae</taxon>
        <taxon>Methylomonas</taxon>
    </lineage>
</organism>
<dbReference type="RefSeq" id="WP_256602349.1">
    <property type="nucleotide sequence ID" value="NZ_JANIBJ010000017.1"/>
</dbReference>
<protein>
    <recommendedName>
        <fullName evidence="2 5">DNA mismatch repair protein MutL</fullName>
    </recommendedName>
</protein>
<dbReference type="Pfam" id="PF13589">
    <property type="entry name" value="HATPase_c_3"/>
    <property type="match status" value="1"/>
</dbReference>
<comment type="similarity">
    <text evidence="1 5">Belongs to the DNA mismatch repair MutL/HexB family.</text>
</comment>
<evidence type="ECO:0000259" key="7">
    <source>
        <dbReference type="SMART" id="SM01340"/>
    </source>
</evidence>
<dbReference type="PANTHER" id="PTHR10073">
    <property type="entry name" value="DNA MISMATCH REPAIR PROTEIN MLH, PMS, MUTL"/>
    <property type="match status" value="1"/>
</dbReference>
<keyword evidence="4 5" id="KW-0234">DNA repair</keyword>
<dbReference type="InterPro" id="IPR042121">
    <property type="entry name" value="MutL_C_regsub"/>
</dbReference>
<dbReference type="GO" id="GO:0004519">
    <property type="term" value="F:endonuclease activity"/>
    <property type="evidence" value="ECO:0007669"/>
    <property type="project" value="UniProtKB-KW"/>
</dbReference>
<evidence type="ECO:0000313" key="9">
    <source>
        <dbReference type="Proteomes" id="UP001524499"/>
    </source>
</evidence>
<keyword evidence="3 5" id="KW-0227">DNA damage</keyword>
<comment type="function">
    <text evidence="5">This protein is involved in the repair of mismatches in DNA. It is required for dam-dependent methyl-directed DNA mismatch repair. May act as a 'molecular matchmaker', a protein that promotes the formation of a stable complex between two or more DNA-binding proteins in an ATP-dependent manner without itself being part of a final effector complex.</text>
</comment>
<dbReference type="Gene3D" id="3.30.230.10">
    <property type="match status" value="1"/>
</dbReference>